<comment type="similarity">
    <text evidence="3 10">Belongs to the nonaspanin (TM9SF) (TC 9.A.2) family.</text>
</comment>
<dbReference type="AlphaFoldDB" id="A0A7N2L8E5"/>
<dbReference type="InterPro" id="IPR004240">
    <property type="entry name" value="EMP70"/>
</dbReference>
<comment type="caution">
    <text evidence="10">Lacks conserved residue(s) required for the propagation of feature annotation.</text>
</comment>
<dbReference type="PANTHER" id="PTHR10766:SF177">
    <property type="entry name" value="TRANSMEMBRANE 9 SUPERFAMILY MEMBER 1"/>
    <property type="match status" value="1"/>
</dbReference>
<protein>
    <recommendedName>
        <fullName evidence="10">Transmembrane 9 superfamily member</fullName>
    </recommendedName>
</protein>
<dbReference type="EMBL" id="LRBV02000003">
    <property type="status" value="NOT_ANNOTATED_CDS"/>
    <property type="molecule type" value="Genomic_DNA"/>
</dbReference>
<evidence type="ECO:0000256" key="1">
    <source>
        <dbReference type="ARBA" id="ARBA00004337"/>
    </source>
</evidence>
<keyword evidence="6" id="KW-0967">Endosome</keyword>
<keyword evidence="7 10" id="KW-1133">Transmembrane helix</keyword>
<keyword evidence="8" id="KW-0333">Golgi apparatus</keyword>
<evidence type="ECO:0000256" key="6">
    <source>
        <dbReference type="ARBA" id="ARBA00022753"/>
    </source>
</evidence>
<dbReference type="Gramene" id="QL03p039511:mrna">
    <property type="protein sequence ID" value="QL03p039511:mrna"/>
    <property type="gene ID" value="QL03p039511"/>
</dbReference>
<dbReference type="InParanoid" id="A0A7N2L8E5"/>
<comment type="subcellular location">
    <subcellularLocation>
        <location evidence="1">Endosome membrane</location>
        <topology evidence="1">Multi-pass membrane protein</topology>
    </subcellularLocation>
    <subcellularLocation>
        <location evidence="2">Golgi apparatus membrane</location>
        <topology evidence="2">Multi-pass membrane protein</topology>
    </subcellularLocation>
</comment>
<accession>A0A7N2L8E5</accession>
<evidence type="ECO:0000256" key="8">
    <source>
        <dbReference type="ARBA" id="ARBA00023034"/>
    </source>
</evidence>
<keyword evidence="4 10" id="KW-0812">Transmembrane</keyword>
<keyword evidence="12" id="KW-1185">Reference proteome</keyword>
<evidence type="ECO:0000256" key="7">
    <source>
        <dbReference type="ARBA" id="ARBA00022989"/>
    </source>
</evidence>
<sequence length="169" mass="18953">MEFAAVLVSGTLLFTLLLEKIGKSSFRLLASPQSSQEKFHHPAGTVQGCSSIWGYKFYSINSIIVVVFIILLIFTALVTVALTYFQLAAEDHQWWWRSFPCGGSTGLNVFGYCIHYYYALTNMSGLLQTSFFFGYTACISCSIFLMLGTVDYLASLLFVHHIYGSIKFD</sequence>
<feature type="transmembrane region" description="Helical" evidence="10">
    <location>
        <begin position="99"/>
        <end position="120"/>
    </location>
</feature>
<dbReference type="OMA" id="CFCASIS"/>
<evidence type="ECO:0000256" key="3">
    <source>
        <dbReference type="ARBA" id="ARBA00005227"/>
    </source>
</evidence>
<evidence type="ECO:0000313" key="11">
    <source>
        <dbReference type="EnsemblPlants" id="QL03p039511:mrna"/>
    </source>
</evidence>
<reference evidence="11" key="2">
    <citation type="submission" date="2021-01" db="UniProtKB">
        <authorList>
            <consortium name="EnsemblPlants"/>
        </authorList>
    </citation>
    <scope>IDENTIFICATION</scope>
</reference>
<dbReference type="GO" id="GO:0072657">
    <property type="term" value="P:protein localization to membrane"/>
    <property type="evidence" value="ECO:0007669"/>
    <property type="project" value="TreeGrafter"/>
</dbReference>
<dbReference type="Proteomes" id="UP000594261">
    <property type="component" value="Chromosome 3"/>
</dbReference>
<proteinExistence type="inferred from homology"/>
<dbReference type="Pfam" id="PF02990">
    <property type="entry name" value="EMP70"/>
    <property type="match status" value="1"/>
</dbReference>
<evidence type="ECO:0000256" key="9">
    <source>
        <dbReference type="ARBA" id="ARBA00023136"/>
    </source>
</evidence>
<feature type="transmembrane region" description="Helical" evidence="10">
    <location>
        <begin position="63"/>
        <end position="87"/>
    </location>
</feature>
<evidence type="ECO:0000256" key="10">
    <source>
        <dbReference type="RuleBase" id="RU363079"/>
    </source>
</evidence>
<evidence type="ECO:0000313" key="12">
    <source>
        <dbReference type="Proteomes" id="UP000594261"/>
    </source>
</evidence>
<evidence type="ECO:0000256" key="5">
    <source>
        <dbReference type="ARBA" id="ARBA00022729"/>
    </source>
</evidence>
<keyword evidence="5" id="KW-0732">Signal</keyword>
<reference evidence="11 12" key="1">
    <citation type="journal article" date="2016" name="G3 (Bethesda)">
        <title>First Draft Assembly and Annotation of the Genome of a California Endemic Oak Quercus lobata Nee (Fagaceae).</title>
        <authorList>
            <person name="Sork V.L."/>
            <person name="Fitz-Gibbon S.T."/>
            <person name="Puiu D."/>
            <person name="Crepeau M."/>
            <person name="Gugger P.F."/>
            <person name="Sherman R."/>
            <person name="Stevens K."/>
            <person name="Langley C.H."/>
            <person name="Pellegrini M."/>
            <person name="Salzberg S.L."/>
        </authorList>
    </citation>
    <scope>NUCLEOTIDE SEQUENCE [LARGE SCALE GENOMIC DNA]</scope>
    <source>
        <strain evidence="11 12">cv. SW786</strain>
    </source>
</reference>
<dbReference type="GO" id="GO:0010008">
    <property type="term" value="C:endosome membrane"/>
    <property type="evidence" value="ECO:0007669"/>
    <property type="project" value="UniProtKB-SubCell"/>
</dbReference>
<dbReference type="PANTHER" id="PTHR10766">
    <property type="entry name" value="TRANSMEMBRANE 9 SUPERFAMILY PROTEIN"/>
    <property type="match status" value="1"/>
</dbReference>
<dbReference type="GO" id="GO:0000139">
    <property type="term" value="C:Golgi membrane"/>
    <property type="evidence" value="ECO:0007669"/>
    <property type="project" value="UniProtKB-SubCell"/>
</dbReference>
<name>A0A7N2L8E5_QUELO</name>
<evidence type="ECO:0000256" key="2">
    <source>
        <dbReference type="ARBA" id="ARBA00004653"/>
    </source>
</evidence>
<dbReference type="EnsemblPlants" id="QL03p039511:mrna">
    <property type="protein sequence ID" value="QL03p039511:mrna"/>
    <property type="gene ID" value="QL03p039511"/>
</dbReference>
<evidence type="ECO:0000256" key="4">
    <source>
        <dbReference type="ARBA" id="ARBA00022692"/>
    </source>
</evidence>
<organism evidence="11 12">
    <name type="scientific">Quercus lobata</name>
    <name type="common">Valley oak</name>
    <dbReference type="NCBI Taxonomy" id="97700"/>
    <lineage>
        <taxon>Eukaryota</taxon>
        <taxon>Viridiplantae</taxon>
        <taxon>Streptophyta</taxon>
        <taxon>Embryophyta</taxon>
        <taxon>Tracheophyta</taxon>
        <taxon>Spermatophyta</taxon>
        <taxon>Magnoliopsida</taxon>
        <taxon>eudicotyledons</taxon>
        <taxon>Gunneridae</taxon>
        <taxon>Pentapetalae</taxon>
        <taxon>rosids</taxon>
        <taxon>fabids</taxon>
        <taxon>Fagales</taxon>
        <taxon>Fagaceae</taxon>
        <taxon>Quercus</taxon>
    </lineage>
</organism>
<keyword evidence="9 10" id="KW-0472">Membrane</keyword>
<feature type="transmembrane region" description="Helical" evidence="10">
    <location>
        <begin position="132"/>
        <end position="159"/>
    </location>
</feature>